<sequence length="345" mass="36159">MDTRFRWDVGLAGPVFLDYGFASLDAAPQEGTEVFAGTAGISPGGIATLAVAGARLGLRTALAAPFGTDAFSAWCWSVLQDQEGVDLSASRRLAELPMPVTVAIADGGDRSMITYAPGLDDAVRAIGAAPEARTVIADLKTLDPAEADPWWRRAAAAGTQLFVDIGWDSTERWRQEDLAPLESCHAFTPNEREAMAYTRTDDPVSAARALAERVPLVVVTRGGDGVVAIDAASGAEVVVPALPVRVLDPTGAGDVFAAALVRAGLLGLPLADQAAFAVLASGIAVTRRGSALSAPGWADIARWWQNVRGSDDEELRTRYGFLDDAIPTGPHPDHPSAPESLPSPR</sequence>
<dbReference type="EMBL" id="CP082781">
    <property type="protein sequence ID" value="UGS26015.1"/>
    <property type="molecule type" value="Genomic_DNA"/>
</dbReference>
<evidence type="ECO:0000259" key="4">
    <source>
        <dbReference type="Pfam" id="PF00294"/>
    </source>
</evidence>
<evidence type="ECO:0000256" key="2">
    <source>
        <dbReference type="ARBA" id="ARBA00022777"/>
    </source>
</evidence>
<dbReference type="Gene3D" id="3.40.1190.20">
    <property type="match status" value="1"/>
</dbReference>
<dbReference type="PANTHER" id="PTHR10584">
    <property type="entry name" value="SUGAR KINASE"/>
    <property type="match status" value="1"/>
</dbReference>
<proteinExistence type="predicted"/>
<keyword evidence="2" id="KW-0418">Kinase</keyword>
<feature type="domain" description="Carbohydrate kinase PfkB" evidence="4">
    <location>
        <begin position="37"/>
        <end position="295"/>
    </location>
</feature>
<dbReference type="PROSITE" id="PS00584">
    <property type="entry name" value="PFKB_KINASES_2"/>
    <property type="match status" value="1"/>
</dbReference>
<dbReference type="RefSeq" id="WP_231819745.1">
    <property type="nucleotide sequence ID" value="NZ_CP082781.1"/>
</dbReference>
<protein>
    <recommendedName>
        <fullName evidence="4">Carbohydrate kinase PfkB domain-containing protein</fullName>
    </recommendedName>
</protein>
<feature type="region of interest" description="Disordered" evidence="3">
    <location>
        <begin position="322"/>
        <end position="345"/>
    </location>
</feature>
<dbReference type="InterPro" id="IPR029056">
    <property type="entry name" value="Ribokinase-like"/>
</dbReference>
<evidence type="ECO:0000256" key="3">
    <source>
        <dbReference type="SAM" id="MobiDB-lite"/>
    </source>
</evidence>
<dbReference type="InterPro" id="IPR002173">
    <property type="entry name" value="Carboh/pur_kinase_PfkB_CS"/>
</dbReference>
<dbReference type="Pfam" id="PF00294">
    <property type="entry name" value="PfkB"/>
    <property type="match status" value="1"/>
</dbReference>
<dbReference type="PANTHER" id="PTHR10584:SF166">
    <property type="entry name" value="RIBOKINASE"/>
    <property type="match status" value="1"/>
</dbReference>
<gene>
    <name evidence="5" type="ORF">K8F61_15420</name>
</gene>
<organism evidence="5 6">
    <name type="scientific">Microbacterium resistens</name>
    <dbReference type="NCBI Taxonomy" id="156977"/>
    <lineage>
        <taxon>Bacteria</taxon>
        <taxon>Bacillati</taxon>
        <taxon>Actinomycetota</taxon>
        <taxon>Actinomycetes</taxon>
        <taxon>Micrococcales</taxon>
        <taxon>Microbacteriaceae</taxon>
        <taxon>Microbacterium</taxon>
    </lineage>
</organism>
<dbReference type="Proteomes" id="UP001199642">
    <property type="component" value="Chromosome"/>
</dbReference>
<dbReference type="SUPFAM" id="SSF53613">
    <property type="entry name" value="Ribokinase-like"/>
    <property type="match status" value="1"/>
</dbReference>
<evidence type="ECO:0000313" key="5">
    <source>
        <dbReference type="EMBL" id="UGS26015.1"/>
    </source>
</evidence>
<evidence type="ECO:0000256" key="1">
    <source>
        <dbReference type="ARBA" id="ARBA00022679"/>
    </source>
</evidence>
<dbReference type="InterPro" id="IPR011611">
    <property type="entry name" value="PfkB_dom"/>
</dbReference>
<reference evidence="5 6" key="1">
    <citation type="submission" date="2023-01" db="EMBL/GenBank/DDBJ databases">
        <title>Characterization of estradiol degrading bacteria Microbacterium sp. MZT7 and reveal degrading genes through genome analysis.</title>
        <authorList>
            <person name="Hao P."/>
            <person name="Gao Y."/>
        </authorList>
    </citation>
    <scope>NUCLEOTIDE SEQUENCE [LARGE SCALE GENOMIC DNA]</scope>
    <source>
        <strain evidence="5 6">MZT7</strain>
    </source>
</reference>
<evidence type="ECO:0000313" key="6">
    <source>
        <dbReference type="Proteomes" id="UP001199642"/>
    </source>
</evidence>
<accession>A0ABY3RSS9</accession>
<keyword evidence="1" id="KW-0808">Transferase</keyword>
<keyword evidence="6" id="KW-1185">Reference proteome</keyword>
<name>A0ABY3RSS9_9MICO</name>